<proteinExistence type="predicted"/>
<dbReference type="Proteomes" id="UP000199111">
    <property type="component" value="Unassembled WGS sequence"/>
</dbReference>
<evidence type="ECO:0000313" key="1">
    <source>
        <dbReference type="EMBL" id="SFI44137.1"/>
    </source>
</evidence>
<sequence length="89" mass="9815">MNLDQARAVAEEYFNGVRSPGSAAEIRIYTFNEGYVAWSKEPEPDDPSVLPDTVGSGCVVIDRATGEVVIRPLLNPETVAEQWPGRRPR</sequence>
<accession>A0A1I3I8G5</accession>
<protein>
    <recommendedName>
        <fullName evidence="3">Immunity protein 35</fullName>
    </recommendedName>
</protein>
<organism evidence="1 2">
    <name type="scientific">Streptosporangium canum</name>
    <dbReference type="NCBI Taxonomy" id="324952"/>
    <lineage>
        <taxon>Bacteria</taxon>
        <taxon>Bacillati</taxon>
        <taxon>Actinomycetota</taxon>
        <taxon>Actinomycetes</taxon>
        <taxon>Streptosporangiales</taxon>
        <taxon>Streptosporangiaceae</taxon>
        <taxon>Streptosporangium</taxon>
    </lineage>
</organism>
<evidence type="ECO:0000313" key="2">
    <source>
        <dbReference type="Proteomes" id="UP000199111"/>
    </source>
</evidence>
<name>A0A1I3I8G5_9ACTN</name>
<gene>
    <name evidence="1" type="ORF">SAMN05216275_103179</name>
</gene>
<reference evidence="2" key="1">
    <citation type="submission" date="2016-10" db="EMBL/GenBank/DDBJ databases">
        <authorList>
            <person name="Varghese N."/>
            <person name="Submissions S."/>
        </authorList>
    </citation>
    <scope>NUCLEOTIDE SEQUENCE [LARGE SCALE GENOMIC DNA]</scope>
    <source>
        <strain evidence="2">CGMCC 4.2126</strain>
    </source>
</reference>
<dbReference type="RefSeq" id="WP_031159003.1">
    <property type="nucleotide sequence ID" value="NZ_FOQY01000003.1"/>
</dbReference>
<dbReference type="AlphaFoldDB" id="A0A1I3I8G5"/>
<dbReference type="GeneID" id="96296946"/>
<evidence type="ECO:0008006" key="3">
    <source>
        <dbReference type="Google" id="ProtNLM"/>
    </source>
</evidence>
<keyword evidence="2" id="KW-1185">Reference proteome</keyword>
<dbReference type="EMBL" id="FOQY01000003">
    <property type="protein sequence ID" value="SFI44137.1"/>
    <property type="molecule type" value="Genomic_DNA"/>
</dbReference>